<dbReference type="GeneID" id="8620660"/>
<name>Q550Y4_DICDI</name>
<evidence type="ECO:0000313" key="2">
    <source>
        <dbReference type="Proteomes" id="UP000002195"/>
    </source>
</evidence>
<dbReference type="EMBL" id="AAFI02000019">
    <property type="protein sequence ID" value="EAL69080.1"/>
    <property type="molecule type" value="Genomic_DNA"/>
</dbReference>
<evidence type="ECO:0000313" key="1">
    <source>
        <dbReference type="EMBL" id="EAL69080.1"/>
    </source>
</evidence>
<dbReference type="RefSeq" id="XP_643000.1">
    <property type="nucleotide sequence ID" value="XM_637908.1"/>
</dbReference>
<proteinExistence type="predicted"/>
<dbReference type="AlphaFoldDB" id="Q550Y4"/>
<dbReference type="VEuPathDB" id="AmoebaDB:DDB_G0276753"/>
<dbReference type="KEGG" id="ddi:DDB_G0276753"/>
<protein>
    <submittedName>
        <fullName evidence="1">Uncharacterized protein</fullName>
    </submittedName>
</protein>
<sequence>MYLDFFITKILLYKIAFTKFGLVKNVVELLFETVLHVKSNEFKLESFDNNVFDDETFDDLFDNEIIDSINNKIN</sequence>
<accession>Q550Y4</accession>
<dbReference type="InParanoid" id="Q550Y4"/>
<comment type="caution">
    <text evidence="1">The sequence shown here is derived from an EMBL/GenBank/DDBJ whole genome shotgun (WGS) entry which is preliminary data.</text>
</comment>
<organism evidence="1 2">
    <name type="scientific">Dictyostelium discoideum</name>
    <name type="common">Social amoeba</name>
    <dbReference type="NCBI Taxonomy" id="44689"/>
    <lineage>
        <taxon>Eukaryota</taxon>
        <taxon>Amoebozoa</taxon>
        <taxon>Evosea</taxon>
        <taxon>Eumycetozoa</taxon>
        <taxon>Dictyostelia</taxon>
        <taxon>Dictyosteliales</taxon>
        <taxon>Dictyosteliaceae</taxon>
        <taxon>Dictyostelium</taxon>
    </lineage>
</organism>
<reference evidence="1 2" key="1">
    <citation type="journal article" date="2005" name="Nature">
        <title>The genome of the social amoeba Dictyostelium discoideum.</title>
        <authorList>
            <consortium name="The Dictyostelium discoideum Sequencing Consortium"/>
            <person name="Eichinger L."/>
            <person name="Pachebat J.A."/>
            <person name="Glockner G."/>
            <person name="Rajandream M.A."/>
            <person name="Sucgang R."/>
            <person name="Berriman M."/>
            <person name="Song J."/>
            <person name="Olsen R."/>
            <person name="Szafranski K."/>
            <person name="Xu Q."/>
            <person name="Tunggal B."/>
            <person name="Kummerfeld S."/>
            <person name="Madera M."/>
            <person name="Konfortov B.A."/>
            <person name="Rivero F."/>
            <person name="Bankier A.T."/>
            <person name="Lehmann R."/>
            <person name="Hamlin N."/>
            <person name="Davies R."/>
            <person name="Gaudet P."/>
            <person name="Fey P."/>
            <person name="Pilcher K."/>
            <person name="Chen G."/>
            <person name="Saunders D."/>
            <person name="Sodergren E."/>
            <person name="Davis P."/>
            <person name="Kerhornou A."/>
            <person name="Nie X."/>
            <person name="Hall N."/>
            <person name="Anjard C."/>
            <person name="Hemphill L."/>
            <person name="Bason N."/>
            <person name="Farbrother P."/>
            <person name="Desany B."/>
            <person name="Just E."/>
            <person name="Morio T."/>
            <person name="Rost R."/>
            <person name="Churcher C."/>
            <person name="Cooper J."/>
            <person name="Haydock S."/>
            <person name="van Driessche N."/>
            <person name="Cronin A."/>
            <person name="Goodhead I."/>
            <person name="Muzny D."/>
            <person name="Mourier T."/>
            <person name="Pain A."/>
            <person name="Lu M."/>
            <person name="Harper D."/>
            <person name="Lindsay R."/>
            <person name="Hauser H."/>
            <person name="James K."/>
            <person name="Quiles M."/>
            <person name="Madan Babu M."/>
            <person name="Saito T."/>
            <person name="Buchrieser C."/>
            <person name="Wardroper A."/>
            <person name="Felder M."/>
            <person name="Thangavelu M."/>
            <person name="Johnson D."/>
            <person name="Knights A."/>
            <person name="Loulseged H."/>
            <person name="Mungall K."/>
            <person name="Oliver K."/>
            <person name="Price C."/>
            <person name="Quail M.A."/>
            <person name="Urushihara H."/>
            <person name="Hernandez J."/>
            <person name="Rabbinowitsch E."/>
            <person name="Steffen D."/>
            <person name="Sanders M."/>
            <person name="Ma J."/>
            <person name="Kohara Y."/>
            <person name="Sharp S."/>
            <person name="Simmonds M."/>
            <person name="Spiegler S."/>
            <person name="Tivey A."/>
            <person name="Sugano S."/>
            <person name="White B."/>
            <person name="Walker D."/>
            <person name="Woodward J."/>
            <person name="Winckler T."/>
            <person name="Tanaka Y."/>
            <person name="Shaulsky G."/>
            <person name="Schleicher M."/>
            <person name="Weinstock G."/>
            <person name="Rosenthal A."/>
            <person name="Cox E.C."/>
            <person name="Chisholm R.L."/>
            <person name="Gibbs R."/>
            <person name="Loomis W.F."/>
            <person name="Platzer M."/>
            <person name="Kay R.R."/>
            <person name="Williams J."/>
            <person name="Dear P.H."/>
            <person name="Noegel A.A."/>
            <person name="Barrell B."/>
            <person name="Kuspa A."/>
        </authorList>
    </citation>
    <scope>NUCLEOTIDE SEQUENCE [LARGE SCALE GENOMIC DNA]</scope>
    <source>
        <strain evidence="1 2">AX4</strain>
    </source>
</reference>
<dbReference type="HOGENOM" id="CLU_2692960_0_0_1"/>
<gene>
    <name evidence="1" type="ORF">DDB_G0276753</name>
</gene>
<keyword evidence="2" id="KW-1185">Reference proteome</keyword>
<dbReference type="PaxDb" id="44689-DDB0217852"/>
<dbReference type="Proteomes" id="UP000002195">
    <property type="component" value="Unassembled WGS sequence"/>
</dbReference>